<protein>
    <recommendedName>
        <fullName evidence="2">ParB-related ThiF-related cassette protein E domain-containing protein</fullName>
    </recommendedName>
</protein>
<accession>A0A511NJ13</accession>
<dbReference type="STRING" id="1218108.GCA_000382425_03431"/>
<keyword evidence="4" id="KW-1185">Reference proteome</keyword>
<comment type="caution">
    <text evidence="3">The sequence shown here is derived from an EMBL/GenBank/DDBJ whole genome shotgun (WGS) entry which is preliminary data.</text>
</comment>
<dbReference type="OrthoDB" id="1050181at2"/>
<feature type="region of interest" description="Disordered" evidence="1">
    <location>
        <begin position="167"/>
        <end position="209"/>
    </location>
</feature>
<feature type="domain" description="ParB-related ThiF-related cassette protein E" evidence="2">
    <location>
        <begin position="1"/>
        <end position="173"/>
    </location>
</feature>
<feature type="compositionally biased region" description="Acidic residues" evidence="1">
    <location>
        <begin position="195"/>
        <end position="209"/>
    </location>
</feature>
<dbReference type="Proteomes" id="UP000321245">
    <property type="component" value="Unassembled WGS sequence"/>
</dbReference>
<evidence type="ECO:0000313" key="3">
    <source>
        <dbReference type="EMBL" id="GEM52754.1"/>
    </source>
</evidence>
<organism evidence="3 4">
    <name type="scientific">Empedobacter brevis NBRC 14943 = ATCC 43319</name>
    <dbReference type="NCBI Taxonomy" id="1218108"/>
    <lineage>
        <taxon>Bacteria</taxon>
        <taxon>Pseudomonadati</taxon>
        <taxon>Bacteroidota</taxon>
        <taxon>Flavobacteriia</taxon>
        <taxon>Flavobacteriales</taxon>
        <taxon>Weeksellaceae</taxon>
        <taxon>Empedobacter</taxon>
    </lineage>
</organism>
<gene>
    <name evidence="3" type="ORF">EB1_25440</name>
</gene>
<feature type="region of interest" description="Disordered" evidence="1">
    <location>
        <begin position="93"/>
        <end position="115"/>
    </location>
</feature>
<dbReference type="GeneID" id="84651457"/>
<sequence>MNTNFFNQIAQLDFTGVLRLNISKGAENNLIVSVLLNNEQCGDKAKNGIPPLTFNATPQEFDEGFFEQIKAPIKTVSGVMVDMEKFLKQVEETKKHSAMEKGKTDKQKKDQETKDKKFAEAMKKADELEKSGEYRKAWSAVPEPAYYPEHAEILRKRRSALSAKFEPNLFGTMEHETTPNPSEPNKEALYPQYPESEDEDVYYENEQEY</sequence>
<evidence type="ECO:0000256" key="1">
    <source>
        <dbReference type="SAM" id="MobiDB-lite"/>
    </source>
</evidence>
<dbReference type="InterPro" id="IPR022273">
    <property type="entry name" value="PRTRC_protein-E"/>
</dbReference>
<dbReference type="AlphaFoldDB" id="A0A511NJ13"/>
<dbReference type="Pfam" id="PF19556">
    <property type="entry name" value="PRTRC_E"/>
    <property type="match status" value="1"/>
</dbReference>
<proteinExistence type="predicted"/>
<evidence type="ECO:0000259" key="2">
    <source>
        <dbReference type="Pfam" id="PF19556"/>
    </source>
</evidence>
<dbReference type="EMBL" id="BJXC01000019">
    <property type="protein sequence ID" value="GEM52754.1"/>
    <property type="molecule type" value="Genomic_DNA"/>
</dbReference>
<dbReference type="RefSeq" id="WP_019976897.1">
    <property type="nucleotide sequence ID" value="NZ_BJXC01000019.1"/>
</dbReference>
<name>A0A511NJ13_9FLAO</name>
<evidence type="ECO:0000313" key="4">
    <source>
        <dbReference type="Proteomes" id="UP000321245"/>
    </source>
</evidence>
<reference evidence="3 4" key="1">
    <citation type="submission" date="2019-07" db="EMBL/GenBank/DDBJ databases">
        <title>Whole genome shotgun sequence of Empedobacter brevis NBRC 14943.</title>
        <authorList>
            <person name="Hosoyama A."/>
            <person name="Uohara A."/>
            <person name="Ohji S."/>
            <person name="Ichikawa N."/>
        </authorList>
    </citation>
    <scope>NUCLEOTIDE SEQUENCE [LARGE SCALE GENOMIC DNA]</scope>
    <source>
        <strain evidence="3 4">NBRC 14943</strain>
    </source>
</reference>